<dbReference type="InterPro" id="IPR036249">
    <property type="entry name" value="Thioredoxin-like_sf"/>
</dbReference>
<dbReference type="PROSITE" id="PS51352">
    <property type="entry name" value="THIOREDOXIN_2"/>
    <property type="match status" value="1"/>
</dbReference>
<dbReference type="Proteomes" id="UP000001549">
    <property type="component" value="Chromosome"/>
</dbReference>
<reference evidence="4 5" key="1">
    <citation type="submission" date="2011-05" db="EMBL/GenBank/DDBJ databases">
        <title>Complete sequence of chromosome of Frankia symbiont of Datisca glomerata.</title>
        <authorList>
            <consortium name="US DOE Joint Genome Institute"/>
            <person name="Lucas S."/>
            <person name="Han J."/>
            <person name="Lapidus A."/>
            <person name="Cheng J.-F."/>
            <person name="Goodwin L."/>
            <person name="Pitluck S."/>
            <person name="Peters L."/>
            <person name="Mikhailova N."/>
            <person name="Chertkov O."/>
            <person name="Teshima H."/>
            <person name="Han C."/>
            <person name="Tapia R."/>
            <person name="Land M."/>
            <person name="Hauser L."/>
            <person name="Kyrpides N."/>
            <person name="Ivanova N."/>
            <person name="Pagani I."/>
            <person name="Berry A."/>
            <person name="Pawlowski K."/>
            <person name="Persson T."/>
            <person name="Vanden Heuvel B."/>
            <person name="Benson D."/>
            <person name="Woyke T."/>
        </authorList>
    </citation>
    <scope>NUCLEOTIDE SEQUENCE [LARGE SCALE GENOMIC DNA]</scope>
    <source>
        <strain evidence="5">4085684</strain>
    </source>
</reference>
<dbReference type="Pfam" id="PF00085">
    <property type="entry name" value="Thioredoxin"/>
    <property type="match status" value="1"/>
</dbReference>
<feature type="region of interest" description="Disordered" evidence="1">
    <location>
        <begin position="229"/>
        <end position="255"/>
    </location>
</feature>
<dbReference type="STRING" id="656024.FsymDg_4090"/>
<dbReference type="SUPFAM" id="SSF52833">
    <property type="entry name" value="Thioredoxin-like"/>
    <property type="match status" value="1"/>
</dbReference>
<evidence type="ECO:0000313" key="4">
    <source>
        <dbReference type="EMBL" id="AEH11361.1"/>
    </source>
</evidence>
<evidence type="ECO:0000256" key="2">
    <source>
        <dbReference type="SAM" id="Phobius"/>
    </source>
</evidence>
<keyword evidence="2" id="KW-1133">Transmembrane helix</keyword>
<feature type="domain" description="Thioredoxin" evidence="3">
    <location>
        <begin position="104"/>
        <end position="227"/>
    </location>
</feature>
<feature type="compositionally biased region" description="Basic and acidic residues" evidence="1">
    <location>
        <begin position="245"/>
        <end position="255"/>
    </location>
</feature>
<keyword evidence="2" id="KW-0812">Transmembrane</keyword>
<feature type="compositionally biased region" description="Basic and acidic residues" evidence="1">
    <location>
        <begin position="90"/>
        <end position="108"/>
    </location>
</feature>
<feature type="compositionally biased region" description="Low complexity" evidence="1">
    <location>
        <begin position="54"/>
        <end position="78"/>
    </location>
</feature>
<sequence length="255" mass="25970">MAGRCGWAGALVSGVTGLWVLAAAVGCAVGLAVLVRLRDGRFRVARPGPPAPAVVPGRAAADATGAASARPVGNDVSDGSGGKNNNGKNKVTDGDEAPVHHDGTRLDDAGPDDAGPDDAGPLPAVDAELVALGVTPGTRVTLVQFSTAFCAPCRATRRILADVAGSVPGVRHVEVDAESHLELVRRLRIRRTPTVLVLDSRAREVCRASGAPPGRAAVLAALELAVGGSRGRDPGAAPDNTMIDMSDRPDWPSDQ</sequence>
<organism evidence="4 5">
    <name type="scientific">Candidatus Protofrankia datiscae</name>
    <dbReference type="NCBI Taxonomy" id="2716812"/>
    <lineage>
        <taxon>Bacteria</taxon>
        <taxon>Bacillati</taxon>
        <taxon>Actinomycetota</taxon>
        <taxon>Actinomycetes</taxon>
        <taxon>Frankiales</taxon>
        <taxon>Frankiaceae</taxon>
        <taxon>Protofrankia</taxon>
    </lineage>
</organism>
<dbReference type="CDD" id="cd02947">
    <property type="entry name" value="TRX_family"/>
    <property type="match status" value="1"/>
</dbReference>
<protein>
    <submittedName>
        <fullName evidence="4">Putative thioredoxin</fullName>
    </submittedName>
</protein>
<dbReference type="EMBL" id="CP002801">
    <property type="protein sequence ID" value="AEH11361.1"/>
    <property type="molecule type" value="Genomic_DNA"/>
</dbReference>
<accession>F8AW39</accession>
<dbReference type="KEGG" id="fsy:FsymDg_4090"/>
<keyword evidence="2" id="KW-0472">Membrane</keyword>
<name>F8AW39_9ACTN</name>
<dbReference type="InterPro" id="IPR013766">
    <property type="entry name" value="Thioredoxin_domain"/>
</dbReference>
<dbReference type="PROSITE" id="PS51257">
    <property type="entry name" value="PROKAR_LIPOPROTEIN"/>
    <property type="match status" value="1"/>
</dbReference>
<evidence type="ECO:0000259" key="3">
    <source>
        <dbReference type="PROSITE" id="PS51352"/>
    </source>
</evidence>
<feature type="transmembrane region" description="Helical" evidence="2">
    <location>
        <begin position="17"/>
        <end position="37"/>
    </location>
</feature>
<evidence type="ECO:0000313" key="5">
    <source>
        <dbReference type="Proteomes" id="UP000001549"/>
    </source>
</evidence>
<keyword evidence="5" id="KW-1185">Reference proteome</keyword>
<evidence type="ECO:0000256" key="1">
    <source>
        <dbReference type="SAM" id="MobiDB-lite"/>
    </source>
</evidence>
<proteinExistence type="predicted"/>
<dbReference type="HOGENOM" id="CLU_091304_0_0_11"/>
<dbReference type="eggNOG" id="COG0526">
    <property type="taxonomic scope" value="Bacteria"/>
</dbReference>
<dbReference type="AlphaFoldDB" id="F8AW39"/>
<gene>
    <name evidence="4" type="ordered locus">FsymDg_4090</name>
</gene>
<feature type="region of interest" description="Disordered" evidence="1">
    <location>
        <begin position="45"/>
        <end position="122"/>
    </location>
</feature>
<dbReference type="Gene3D" id="3.40.30.10">
    <property type="entry name" value="Glutaredoxin"/>
    <property type="match status" value="1"/>
</dbReference>